<dbReference type="RefSeq" id="WP_260317754.1">
    <property type="nucleotide sequence ID" value="NZ_JARQDC010000010.1"/>
</dbReference>
<name>A0AAW8UEE1_9LACT</name>
<dbReference type="AlphaFoldDB" id="A0AAW8UEE1"/>
<comment type="caution">
    <text evidence="2">The sequence shown here is derived from an EMBL/GenBank/DDBJ whole genome shotgun (WGS) entry which is preliminary data.</text>
</comment>
<sequence>MTTIEEKRNASASWSGYVHQGKVGFLVALRSLKDCIIKGEKSYLQYELKYENAEDFDITDESGKVLSRHQVKAYKNGIDRSDYNTVFHIQSRKLSENGKEELDQDGFQIHQFDGQGVPIFEEVSEGNRFLHTIVCVPDFYLSKEEYFDCYPRRRKYISNESKVQLYQYSDENNFCKVSCEESDEIRSYCIVEIKEILELQGCLLAGNEVHLKQVYMRYMSTILDHALGEAHIKSSFPSISFEDLTKLITTPIPTDQQYNTKYNISNCWALDREIFEEDSTQDAILIADNIIKEFINLEAEDFENIIRRLNPDKKTSEELSDIVNRDALKNIFFNLIQELEKFDFNTLTYTDEKNLDYRASLIMTTRQPKFLKKVVRGIVENKEFLADSFDKRYLINHSIEGIKVNNSIYDLSSELELKVDYKQEWVTGVEDNIFSQDMEFIDVVTAISKIRGEAL</sequence>
<evidence type="ECO:0000313" key="3">
    <source>
        <dbReference type="Proteomes" id="UP001250218"/>
    </source>
</evidence>
<dbReference type="EMBL" id="JARQDL010000009">
    <property type="protein sequence ID" value="MDT2946315.1"/>
    <property type="molecule type" value="Genomic_DNA"/>
</dbReference>
<organism evidence="2 3">
    <name type="scientific">Lactococcus lactis</name>
    <dbReference type="NCBI Taxonomy" id="1358"/>
    <lineage>
        <taxon>Bacteria</taxon>
        <taxon>Bacillati</taxon>
        <taxon>Bacillota</taxon>
        <taxon>Bacilli</taxon>
        <taxon>Lactobacillales</taxon>
        <taxon>Streptococcaceae</taxon>
        <taxon>Lactococcus</taxon>
    </lineage>
</organism>
<proteinExistence type="predicted"/>
<dbReference type="InterPro" id="IPR046920">
    <property type="entry name" value="ABC-3C_CTD1"/>
</dbReference>
<evidence type="ECO:0000259" key="1">
    <source>
        <dbReference type="Pfam" id="PF20276"/>
    </source>
</evidence>
<accession>A0AAW8UEE1</accession>
<dbReference type="Proteomes" id="UP001250218">
    <property type="component" value="Unassembled WGS sequence"/>
</dbReference>
<feature type="domain" description="ABC-three component systems C-terminal" evidence="1">
    <location>
        <begin position="163"/>
        <end position="398"/>
    </location>
</feature>
<reference evidence="2" key="1">
    <citation type="submission" date="2023-03" db="EMBL/GenBank/DDBJ databases">
        <authorList>
            <person name="Shen W."/>
            <person name="Cai J."/>
        </authorList>
    </citation>
    <scope>NUCLEOTIDE SEQUENCE</scope>
    <source>
        <strain evidence="2">Y37</strain>
    </source>
</reference>
<dbReference type="Pfam" id="PF20276">
    <property type="entry name" value="CTD1"/>
    <property type="match status" value="1"/>
</dbReference>
<evidence type="ECO:0000313" key="2">
    <source>
        <dbReference type="EMBL" id="MDT2946315.1"/>
    </source>
</evidence>
<gene>
    <name evidence="2" type="ORF">P7I04_09785</name>
</gene>
<protein>
    <recommendedName>
        <fullName evidence="1">ABC-three component systems C-terminal domain-containing protein</fullName>
    </recommendedName>
</protein>